<protein>
    <submittedName>
        <fullName evidence="1">Uncharacterized protein</fullName>
    </submittedName>
</protein>
<organism evidence="1">
    <name type="scientific">Streptomyces iranensis</name>
    <dbReference type="NCBI Taxonomy" id="576784"/>
    <lineage>
        <taxon>Bacteria</taxon>
        <taxon>Bacillati</taxon>
        <taxon>Actinomycetota</taxon>
        <taxon>Actinomycetes</taxon>
        <taxon>Kitasatosporales</taxon>
        <taxon>Streptomycetaceae</taxon>
        <taxon>Streptomyces</taxon>
        <taxon>Streptomyces violaceusniger group</taxon>
    </lineage>
</organism>
<dbReference type="PATRIC" id="fig|576784.4.peg.9920"/>
<name>A0A061A5N2_9ACTN</name>
<evidence type="ECO:0000313" key="1">
    <source>
        <dbReference type="EMBL" id="CDR17674.1"/>
    </source>
</evidence>
<dbReference type="HOGENOM" id="CLU_2920814_0_0_11"/>
<dbReference type="GeneID" id="32470249"/>
<dbReference type="AlphaFoldDB" id="A0A061A5N2"/>
<reference evidence="1" key="1">
    <citation type="submission" date="2014-05" db="EMBL/GenBank/DDBJ databases">
        <authorList>
            <person name="Horn Fabian"/>
        </authorList>
    </citation>
    <scope>NUCLEOTIDE SEQUENCE</scope>
</reference>
<proteinExistence type="predicted"/>
<gene>
    <name evidence="1" type="ORF">SIRAN9652</name>
</gene>
<sequence>MIQDGVCPVLDRLGAGHSPRSLTLLSPDGIGIEASGRSRWSMPLRLTVRLSLANQGAQSQR</sequence>
<dbReference type="EMBL" id="LK022848">
    <property type="protein sequence ID" value="CDR17674.1"/>
    <property type="molecule type" value="Genomic_DNA"/>
</dbReference>
<accession>A0A061A5N2</accession>